<evidence type="ECO:0000313" key="2">
    <source>
        <dbReference type="RefSeq" id="XP_030983725.1"/>
    </source>
</evidence>
<dbReference type="AlphaFoldDB" id="A0A6P8B958"/>
<organism evidence="1 2">
    <name type="scientific">Pyricularia grisea</name>
    <name type="common">Crabgrass-specific blast fungus</name>
    <name type="synonym">Magnaporthe grisea</name>
    <dbReference type="NCBI Taxonomy" id="148305"/>
    <lineage>
        <taxon>Eukaryota</taxon>
        <taxon>Fungi</taxon>
        <taxon>Dikarya</taxon>
        <taxon>Ascomycota</taxon>
        <taxon>Pezizomycotina</taxon>
        <taxon>Sordariomycetes</taxon>
        <taxon>Sordariomycetidae</taxon>
        <taxon>Magnaporthales</taxon>
        <taxon>Pyriculariaceae</taxon>
        <taxon>Pyricularia</taxon>
    </lineage>
</organism>
<dbReference type="GeneID" id="41958003"/>
<reference evidence="2" key="3">
    <citation type="submission" date="2025-08" db="UniProtKB">
        <authorList>
            <consortium name="RefSeq"/>
        </authorList>
    </citation>
    <scope>IDENTIFICATION</scope>
    <source>
        <strain evidence="2">NI907</strain>
    </source>
</reference>
<proteinExistence type="predicted"/>
<keyword evidence="1" id="KW-1185">Reference proteome</keyword>
<dbReference type="RefSeq" id="XP_030983725.1">
    <property type="nucleotide sequence ID" value="XM_031123092.1"/>
</dbReference>
<dbReference type="KEGG" id="pgri:PgNI_03038"/>
<accession>A0A6P8B958</accession>
<name>A0A6P8B958_PYRGI</name>
<gene>
    <name evidence="2" type="ORF">PgNI_03038</name>
</gene>
<reference evidence="2" key="1">
    <citation type="journal article" date="2019" name="Mol. Biol. Evol.">
        <title>Blast fungal genomes show frequent chromosomal changes, gene gains and losses, and effector gene turnover.</title>
        <authorList>
            <person name="Gomez Luciano L.B."/>
            <person name="Jason Tsai I."/>
            <person name="Chuma I."/>
            <person name="Tosa Y."/>
            <person name="Chen Y.H."/>
            <person name="Li J.Y."/>
            <person name="Li M.Y."/>
            <person name="Jade Lu M.Y."/>
            <person name="Nakayashiki H."/>
            <person name="Li W.H."/>
        </authorList>
    </citation>
    <scope>NUCLEOTIDE SEQUENCE</scope>
    <source>
        <strain evidence="2">NI907</strain>
    </source>
</reference>
<sequence length="107" mass="10771">MARLLAKALGFVFASPGVPMGGVLESLVPHIHNFQNPPDGSDASLGAAWDLDGDLPPAQLLDLVALDGGDGGGCGVVGADDLAVVEQCAHDVDVLGLDGDERRDAVG</sequence>
<evidence type="ECO:0000313" key="1">
    <source>
        <dbReference type="Proteomes" id="UP000515153"/>
    </source>
</evidence>
<reference evidence="2" key="2">
    <citation type="submission" date="2019-10" db="EMBL/GenBank/DDBJ databases">
        <authorList>
            <consortium name="NCBI Genome Project"/>
        </authorList>
    </citation>
    <scope>NUCLEOTIDE SEQUENCE</scope>
    <source>
        <strain evidence="2">NI907</strain>
    </source>
</reference>
<protein>
    <submittedName>
        <fullName evidence="2">Uncharacterized protein</fullName>
    </submittedName>
</protein>
<dbReference type="Proteomes" id="UP000515153">
    <property type="component" value="Unplaced"/>
</dbReference>